<sequence>VFTSPSSVTDATRATRAGNARLHRMITVTPRIAPYIISDCVQVCFCLGSSATFSRTDTTTDSELFYNSLYDFITHPDEAEELSALLEWWNRCVF</sequence>
<evidence type="ECO:0000313" key="2">
    <source>
        <dbReference type="Proteomes" id="UP000313359"/>
    </source>
</evidence>
<dbReference type="AlphaFoldDB" id="A0A5C2RKP7"/>
<feature type="non-terminal residue" evidence="1">
    <location>
        <position position="94"/>
    </location>
</feature>
<reference evidence="1" key="1">
    <citation type="journal article" date="2018" name="Genome Biol. Evol.">
        <title>Genomics and development of Lentinus tigrinus, a white-rot wood-decaying mushroom with dimorphic fruiting bodies.</title>
        <authorList>
            <person name="Wu B."/>
            <person name="Xu Z."/>
            <person name="Knudson A."/>
            <person name="Carlson A."/>
            <person name="Chen N."/>
            <person name="Kovaka S."/>
            <person name="LaButti K."/>
            <person name="Lipzen A."/>
            <person name="Pennachio C."/>
            <person name="Riley R."/>
            <person name="Schakwitz W."/>
            <person name="Umezawa K."/>
            <person name="Ohm R.A."/>
            <person name="Grigoriev I.V."/>
            <person name="Nagy L.G."/>
            <person name="Gibbons J."/>
            <person name="Hibbett D."/>
        </authorList>
    </citation>
    <scope>NUCLEOTIDE SEQUENCE [LARGE SCALE GENOMIC DNA]</scope>
    <source>
        <strain evidence="1">ALCF2SS1-6</strain>
    </source>
</reference>
<dbReference type="EMBL" id="ML122389">
    <property type="protein sequence ID" value="RPD52218.1"/>
    <property type="molecule type" value="Genomic_DNA"/>
</dbReference>
<dbReference type="Proteomes" id="UP000313359">
    <property type="component" value="Unassembled WGS sequence"/>
</dbReference>
<gene>
    <name evidence="1" type="ORF">L227DRAFT_482516</name>
</gene>
<proteinExistence type="predicted"/>
<dbReference type="OrthoDB" id="2757667at2759"/>
<name>A0A5C2RKP7_9APHY</name>
<feature type="non-terminal residue" evidence="1">
    <location>
        <position position="1"/>
    </location>
</feature>
<organism evidence="1 2">
    <name type="scientific">Lentinus tigrinus ALCF2SS1-6</name>
    <dbReference type="NCBI Taxonomy" id="1328759"/>
    <lineage>
        <taxon>Eukaryota</taxon>
        <taxon>Fungi</taxon>
        <taxon>Dikarya</taxon>
        <taxon>Basidiomycota</taxon>
        <taxon>Agaricomycotina</taxon>
        <taxon>Agaricomycetes</taxon>
        <taxon>Polyporales</taxon>
        <taxon>Polyporaceae</taxon>
        <taxon>Lentinus</taxon>
    </lineage>
</organism>
<evidence type="ECO:0000313" key="1">
    <source>
        <dbReference type="EMBL" id="RPD52218.1"/>
    </source>
</evidence>
<dbReference type="InterPro" id="IPR046521">
    <property type="entry name" value="DUF6698"/>
</dbReference>
<dbReference type="STRING" id="1328759.A0A5C2RKP7"/>
<protein>
    <submittedName>
        <fullName evidence="1">Uncharacterized protein</fullName>
    </submittedName>
</protein>
<keyword evidence="2" id="KW-1185">Reference proteome</keyword>
<dbReference type="Pfam" id="PF20414">
    <property type="entry name" value="DUF6698"/>
    <property type="match status" value="1"/>
</dbReference>
<accession>A0A5C2RKP7</accession>